<proteinExistence type="predicted"/>
<evidence type="ECO:0000313" key="2">
    <source>
        <dbReference type="Proteomes" id="UP001157160"/>
    </source>
</evidence>
<sequence length="50" mass="5205">MGGVLSVEHFRDLVIAASASQLALARSMQLSDREMSVLSLVAYATPSPAG</sequence>
<organism evidence="1 2">
    <name type="scientific">Arenivirga flava</name>
    <dbReference type="NCBI Taxonomy" id="1930060"/>
    <lineage>
        <taxon>Bacteria</taxon>
        <taxon>Bacillati</taxon>
        <taxon>Actinomycetota</taxon>
        <taxon>Actinomycetes</taxon>
        <taxon>Micrococcales</taxon>
        <taxon>Microbacteriaceae</taxon>
        <taxon>Arenivirga</taxon>
    </lineage>
</organism>
<evidence type="ECO:0000313" key="1">
    <source>
        <dbReference type="EMBL" id="GMA28885.1"/>
    </source>
</evidence>
<protein>
    <submittedName>
        <fullName evidence="1">Uncharacterized protein</fullName>
    </submittedName>
</protein>
<dbReference type="EMBL" id="BSUL01000001">
    <property type="protein sequence ID" value="GMA28885.1"/>
    <property type="molecule type" value="Genomic_DNA"/>
</dbReference>
<comment type="caution">
    <text evidence="1">The sequence shown here is derived from an EMBL/GenBank/DDBJ whole genome shotgun (WGS) entry which is preliminary data.</text>
</comment>
<accession>A0AA37UGI2</accession>
<gene>
    <name evidence="1" type="ORF">GCM10025874_21380</name>
</gene>
<name>A0AA37UGI2_9MICO</name>
<keyword evidence="2" id="KW-1185">Reference proteome</keyword>
<dbReference type="AlphaFoldDB" id="A0AA37UGI2"/>
<reference evidence="1 2" key="1">
    <citation type="journal article" date="2014" name="Int. J. Syst. Evol. Microbiol.">
        <title>Complete genome sequence of Corynebacterium casei LMG S-19264T (=DSM 44701T), isolated from a smear-ripened cheese.</title>
        <authorList>
            <consortium name="US DOE Joint Genome Institute (JGI-PGF)"/>
            <person name="Walter F."/>
            <person name="Albersmeier A."/>
            <person name="Kalinowski J."/>
            <person name="Ruckert C."/>
        </authorList>
    </citation>
    <scope>NUCLEOTIDE SEQUENCE [LARGE SCALE GENOMIC DNA]</scope>
    <source>
        <strain evidence="1 2">NBRC 112289</strain>
    </source>
</reference>
<dbReference type="RefSeq" id="WP_284232488.1">
    <property type="nucleotide sequence ID" value="NZ_BSUL01000001.1"/>
</dbReference>
<dbReference type="Proteomes" id="UP001157160">
    <property type="component" value="Unassembled WGS sequence"/>
</dbReference>